<dbReference type="SUPFAM" id="SSF81901">
    <property type="entry name" value="HCP-like"/>
    <property type="match status" value="2"/>
</dbReference>
<dbReference type="OMA" id="YEHGKGC"/>
<dbReference type="EMBL" id="HE576756">
    <property type="protein sequence ID" value="CCC70335.1"/>
    <property type="molecule type" value="Genomic_DNA"/>
</dbReference>
<dbReference type="RefSeq" id="XP_003676694.1">
    <property type="nucleotide sequence ID" value="XM_003676646.1"/>
</dbReference>
<dbReference type="GO" id="GO:0005935">
    <property type="term" value="C:cellular bud neck"/>
    <property type="evidence" value="ECO:0007669"/>
    <property type="project" value="EnsemblFungi"/>
</dbReference>
<feature type="compositionally biased region" description="Basic and acidic residues" evidence="3">
    <location>
        <begin position="76"/>
        <end position="87"/>
    </location>
</feature>
<accession>G0VFR8</accession>
<evidence type="ECO:0000313" key="4">
    <source>
        <dbReference type="EMBL" id="CCC70335.1"/>
    </source>
</evidence>
<dbReference type="GO" id="GO:0008047">
    <property type="term" value="F:enzyme activator activity"/>
    <property type="evidence" value="ECO:0007669"/>
    <property type="project" value="EnsemblFungi"/>
</dbReference>
<dbReference type="GO" id="GO:0000131">
    <property type="term" value="C:incipient cellular bud site"/>
    <property type="evidence" value="ECO:0007669"/>
    <property type="project" value="EnsemblFungi"/>
</dbReference>
<proteinExistence type="predicted"/>
<protein>
    <recommendedName>
        <fullName evidence="6">Protein SKT5</fullName>
    </recommendedName>
</protein>
<reference key="2">
    <citation type="submission" date="2011-08" db="EMBL/GenBank/DDBJ databases">
        <title>Genome sequence of Naumovozyma castellii.</title>
        <authorList>
            <person name="Gordon J.L."/>
            <person name="Armisen D."/>
            <person name="Proux-Wera E."/>
            <person name="OhEigeartaigh S.S."/>
            <person name="Byrne K.P."/>
            <person name="Wolfe K.H."/>
        </authorList>
    </citation>
    <scope>NUCLEOTIDE SEQUENCE</scope>
    <source>
        <strain>Type strain:CBS 4309</strain>
    </source>
</reference>
<feature type="region of interest" description="Disordered" evidence="3">
    <location>
        <begin position="608"/>
        <end position="680"/>
    </location>
</feature>
<dbReference type="GO" id="GO:0016020">
    <property type="term" value="C:membrane"/>
    <property type="evidence" value="ECO:0007669"/>
    <property type="project" value="EnsemblFungi"/>
</dbReference>
<dbReference type="GO" id="GO:0006031">
    <property type="term" value="P:chitin biosynthetic process"/>
    <property type="evidence" value="ECO:0007669"/>
    <property type="project" value="EnsemblFungi"/>
</dbReference>
<feature type="region of interest" description="Disordered" evidence="3">
    <location>
        <begin position="20"/>
        <end position="131"/>
    </location>
</feature>
<organism evidence="4 5">
    <name type="scientific">Naumovozyma castellii</name>
    <name type="common">Yeast</name>
    <name type="synonym">Saccharomyces castellii</name>
    <dbReference type="NCBI Taxonomy" id="27288"/>
    <lineage>
        <taxon>Eukaryota</taxon>
        <taxon>Fungi</taxon>
        <taxon>Dikarya</taxon>
        <taxon>Ascomycota</taxon>
        <taxon>Saccharomycotina</taxon>
        <taxon>Saccharomycetes</taxon>
        <taxon>Saccharomycetales</taxon>
        <taxon>Saccharomycetaceae</taxon>
        <taxon>Naumovozyma</taxon>
    </lineage>
</organism>
<dbReference type="FunFam" id="1.25.40.10:FF:000707">
    <property type="entry name" value="Chitin synthase regulatory factor 3"/>
    <property type="match status" value="1"/>
</dbReference>
<dbReference type="PANTHER" id="PTHR46430:SF1">
    <property type="entry name" value="CHITIN SYNTHASE REGULATOR SKT5-RELATED"/>
    <property type="match status" value="1"/>
</dbReference>
<dbReference type="GeneID" id="96903966"/>
<evidence type="ECO:0000256" key="2">
    <source>
        <dbReference type="ARBA" id="ARBA00022737"/>
    </source>
</evidence>
<dbReference type="AlphaFoldDB" id="G0VFR8"/>
<dbReference type="InterPro" id="IPR006597">
    <property type="entry name" value="Sel1-like"/>
</dbReference>
<dbReference type="Proteomes" id="UP000001640">
    <property type="component" value="Chromosome 5"/>
</dbReference>
<name>G0VFR8_NAUCA</name>
<sequence length="680" mass="75147">MTDNVHPYKRHLIQEQHIPYGMNNNSVPNLSRGNTETFEYQGSPDQSYTRVKNSTERRSVSPIRTAKSVPPPSLNPDEKQTKNDPLSEKQPPPINPYGGHSKQGSVTSSQDSAVENGQANNSTTSLNSNMAHKIRSRSVDLSHMYLLNSGADTQLTSTNESVADISHQMISRYLGDANNSSLVPRLKTIEMYRQNVKKSKDPNVLFQYAQYMLQTALTIESSSALVSDSGDGKKEDITQSDLKKQFLKEAQHYLKKLSVKGYSDAQYLLADGYASGAFGRIENKEAFSLFQAAAKHGHIESAYRTAHCFEEGLGTARDSRKALNFLKFAASRNHPSAMYKLGLYSFYGRMGLPTDVSTKQNGIKWLSRAAARANELTCAAPYELAKIYQQGFLDIIIPDEKYAMELYIQAATLGHAPSATLLGQIYETGNEVVAQDTSLSVHYYTQAATQGGDPTAMLGLCAWYLLGAEPAFEKDENEAFQWALKAANIGLPKAQFTLGYFFEHGKGCEANATSAWKWYERAAKNKDTRAMNKMASREGVTKTATTAKNDKRTKHKKSKSVNTLNLFAGFDESPKVNNESNITNDEEVNNNVYQQPLNVSMSVSQSMLDDSEGDTTANKGMNTDSFLNIDGPNRAVPVDATPQLRSSTPPNLKSSRSVMKFGGKKKDKSKSKEKKDCIIM</sequence>
<feature type="compositionally biased region" description="Polar residues" evidence="3">
    <location>
        <begin position="608"/>
        <end position="626"/>
    </location>
</feature>
<feature type="compositionally biased region" description="Polar residues" evidence="3">
    <location>
        <begin position="22"/>
        <end position="52"/>
    </location>
</feature>
<dbReference type="InterPro" id="IPR051726">
    <property type="entry name" value="Chitin_Synth_Reg"/>
</dbReference>
<keyword evidence="5" id="KW-1185">Reference proteome</keyword>
<dbReference type="Pfam" id="PF08238">
    <property type="entry name" value="Sel1"/>
    <property type="match status" value="7"/>
</dbReference>
<dbReference type="PANTHER" id="PTHR46430">
    <property type="entry name" value="PROTEIN SKT5-RELATED"/>
    <property type="match status" value="1"/>
</dbReference>
<gene>
    <name evidence="4" type="primary">NCAS0E02650</name>
    <name evidence="4" type="ordered locus">NCAS_0E02650</name>
</gene>
<dbReference type="KEGG" id="ncs:NCAS_0E02650"/>
<evidence type="ECO:0000256" key="1">
    <source>
        <dbReference type="ARBA" id="ARBA00022553"/>
    </source>
</evidence>
<dbReference type="FunCoup" id="G0VFR8">
    <property type="interactions" value="115"/>
</dbReference>
<feature type="compositionally biased region" description="Basic residues" evidence="3">
    <location>
        <begin position="662"/>
        <end position="672"/>
    </location>
</feature>
<dbReference type="OrthoDB" id="272077at2759"/>
<keyword evidence="1" id="KW-0597">Phosphoprotein</keyword>
<dbReference type="STRING" id="1064592.G0VFR8"/>
<evidence type="ECO:0008006" key="6">
    <source>
        <dbReference type="Google" id="ProtNLM"/>
    </source>
</evidence>
<dbReference type="HOGENOM" id="CLU_000288_126_4_1"/>
<dbReference type="InterPro" id="IPR011990">
    <property type="entry name" value="TPR-like_helical_dom_sf"/>
</dbReference>
<reference evidence="4 5" key="1">
    <citation type="journal article" date="2011" name="Proc. Natl. Acad. Sci. U.S.A.">
        <title>Evolutionary erosion of yeast sex chromosomes by mating-type switching accidents.</title>
        <authorList>
            <person name="Gordon J.L."/>
            <person name="Armisen D."/>
            <person name="Proux-Wera E."/>
            <person name="Oheigeartaigh S.S."/>
            <person name="Byrne K.P."/>
            <person name="Wolfe K.H."/>
        </authorList>
    </citation>
    <scope>NUCLEOTIDE SEQUENCE [LARGE SCALE GENOMIC DNA]</scope>
    <source>
        <strain evidence="5">ATCC 76901 / BCRC 22586 / CBS 4309 / NBRC 1992 / NRRL Y-12630</strain>
    </source>
</reference>
<dbReference type="eggNOG" id="KOG1550">
    <property type="taxonomic scope" value="Eukaryota"/>
</dbReference>
<keyword evidence="2" id="KW-0677">Repeat</keyword>
<evidence type="ECO:0000256" key="3">
    <source>
        <dbReference type="SAM" id="MobiDB-lite"/>
    </source>
</evidence>
<feature type="compositionally biased region" description="Polar residues" evidence="3">
    <location>
        <begin position="102"/>
        <end position="130"/>
    </location>
</feature>
<dbReference type="SMART" id="SM00671">
    <property type="entry name" value="SEL1"/>
    <property type="match status" value="7"/>
</dbReference>
<evidence type="ECO:0000313" key="5">
    <source>
        <dbReference type="Proteomes" id="UP000001640"/>
    </source>
</evidence>
<feature type="compositionally biased region" description="Basic and acidic residues" evidence="3">
    <location>
        <begin position="529"/>
        <end position="540"/>
    </location>
</feature>
<dbReference type="Gene3D" id="1.25.40.10">
    <property type="entry name" value="Tetratricopeptide repeat domain"/>
    <property type="match status" value="2"/>
</dbReference>
<feature type="compositionally biased region" description="Polar residues" evidence="3">
    <location>
        <begin position="643"/>
        <end position="657"/>
    </location>
</feature>
<feature type="region of interest" description="Disordered" evidence="3">
    <location>
        <begin position="529"/>
        <end position="558"/>
    </location>
</feature>
<dbReference type="InParanoid" id="G0VFR8"/>